<evidence type="ECO:0000313" key="21">
    <source>
        <dbReference type="EMBL" id="KGN92820.1"/>
    </source>
</evidence>
<dbReference type="eggNOG" id="COG0764">
    <property type="taxonomic scope" value="Bacteria"/>
</dbReference>
<evidence type="ECO:0000256" key="8">
    <source>
        <dbReference type="ARBA" id="ARBA00022723"/>
    </source>
</evidence>
<dbReference type="GO" id="GO:0019171">
    <property type="term" value="F:(3R)-hydroxyacyl-[acyl-carrier-protein] dehydratase activity"/>
    <property type="evidence" value="ECO:0007669"/>
    <property type="project" value="UniProtKB-EC"/>
</dbReference>
<comment type="catalytic activity">
    <reaction evidence="14 18">
        <text>a UDP-3-O-[(3R)-3-hydroxyacyl]-N-acetyl-alpha-D-glucosamine + H2O = a UDP-3-O-[(3R)-3-hydroxyacyl]-alpha-D-glucosamine + acetate</text>
        <dbReference type="Rhea" id="RHEA:67816"/>
        <dbReference type="ChEBI" id="CHEBI:15377"/>
        <dbReference type="ChEBI" id="CHEBI:30089"/>
        <dbReference type="ChEBI" id="CHEBI:137740"/>
        <dbReference type="ChEBI" id="CHEBI:173225"/>
        <dbReference type="EC" id="3.5.1.108"/>
    </reaction>
</comment>
<dbReference type="EC" id="4.2.1.59" evidence="19"/>
<proteinExistence type="inferred from homology"/>
<dbReference type="Gene3D" id="3.30.1700.10">
    <property type="entry name" value="lpxc deacetylase, domain 2"/>
    <property type="match status" value="1"/>
</dbReference>
<evidence type="ECO:0000256" key="10">
    <source>
        <dbReference type="ARBA" id="ARBA00022833"/>
    </source>
</evidence>
<comment type="catalytic activity">
    <reaction evidence="19">
        <text>a (3R)-hydroxyacyl-[ACP] = a (2E)-enoyl-[ACP] + H2O</text>
        <dbReference type="Rhea" id="RHEA:13097"/>
        <dbReference type="Rhea" id="RHEA-COMP:9925"/>
        <dbReference type="Rhea" id="RHEA-COMP:9945"/>
        <dbReference type="ChEBI" id="CHEBI:15377"/>
        <dbReference type="ChEBI" id="CHEBI:78784"/>
        <dbReference type="ChEBI" id="CHEBI:78827"/>
        <dbReference type="EC" id="4.2.1.59"/>
    </reaction>
</comment>
<evidence type="ECO:0000256" key="7">
    <source>
        <dbReference type="ARBA" id="ARBA00022556"/>
    </source>
</evidence>
<sequence>MQKQQTLKDKFSLQGKGLHTGLDIHITFCPAPEESGYKIKRIDLEGQPVIDAIADNVHSTRRGTVLKKGEVSVSTIEHAMAALYALGVDNCLIEVDAPEFPILDGSAEPYVSEIKRVGLVEQEAPREYYIVKKRMEVSDPESNSKLILLPDDEFTVDVHIAFPSKVLSNQFASLETLSDFEEQIAGARTFVFVREVEMLLEANLIKGGDLDNALVIYDEPLAQDRLDALSDMMGVERKQVNELGYINNKPLIYDNEPARHKLLDVLGDLALIGKYMRGRIIATCPGHSINNKMARLIRKEIKQNEAQAPVYNPNKEPIMDINRIKELLPHRYPFLLVDKIIEVGPDYIVGVKSVSFNEPFFPGHFPGEPVMPGVLQVEAMAQVGGLLVLNTLAEPSSYSTYFLMIDKVKFRRKVVPGDTLVFKLRMISEIRRGVANMRGLAFVGEQLACEAEFMAQIIQNKE</sequence>
<dbReference type="EC" id="3.5.1.108" evidence="18"/>
<evidence type="ECO:0000256" key="1">
    <source>
        <dbReference type="ARBA" id="ARBA00001947"/>
    </source>
</evidence>
<dbReference type="STRING" id="111105.HR09_00840"/>
<organism evidence="21 23">
    <name type="scientific">Porphyromonas gulae</name>
    <dbReference type="NCBI Taxonomy" id="111105"/>
    <lineage>
        <taxon>Bacteria</taxon>
        <taxon>Pseudomonadati</taxon>
        <taxon>Bacteroidota</taxon>
        <taxon>Bacteroidia</taxon>
        <taxon>Bacteroidales</taxon>
        <taxon>Porphyromonadaceae</taxon>
        <taxon>Porphyromonas</taxon>
    </lineage>
</organism>
<name>A0A0A2FS27_9PORP</name>
<evidence type="ECO:0000256" key="15">
    <source>
        <dbReference type="ARBA" id="ARBA00025049"/>
    </source>
</evidence>
<dbReference type="InterPro" id="IPR029069">
    <property type="entry name" value="HotDog_dom_sf"/>
</dbReference>
<comment type="similarity">
    <text evidence="18">Belongs to the LpxC family.</text>
</comment>
<evidence type="ECO:0000256" key="14">
    <source>
        <dbReference type="ARBA" id="ARBA00024535"/>
    </source>
</evidence>
<comment type="function">
    <text evidence="2 18">Catalyzes the hydrolysis of UDP-3-O-myristoyl-N-acetylglucosamine to form UDP-3-O-myristoylglucosamine and acetate, the committed step in lipid A biosynthesis.</text>
</comment>
<dbReference type="RefSeq" id="WP_039421699.1">
    <property type="nucleotide sequence ID" value="NZ_JRAI01000066.1"/>
</dbReference>
<evidence type="ECO:0000256" key="9">
    <source>
        <dbReference type="ARBA" id="ARBA00022801"/>
    </source>
</evidence>
<dbReference type="GO" id="GO:0005737">
    <property type="term" value="C:cytoplasm"/>
    <property type="evidence" value="ECO:0007669"/>
    <property type="project" value="UniProtKB-SubCell"/>
</dbReference>
<feature type="binding site" evidence="18">
    <location>
        <position position="78"/>
    </location>
    <ligand>
        <name>Zn(2+)</name>
        <dbReference type="ChEBI" id="CHEBI:29105"/>
    </ligand>
</feature>
<protein>
    <recommendedName>
        <fullName evidence="18 19">Multifunctional fusion protein</fullName>
    </recommendedName>
    <domain>
        <recommendedName>
            <fullName evidence="19">3-hydroxyacyl-[acyl-carrier-protein] dehydratase FabZ</fullName>
            <ecNumber evidence="19">4.2.1.59</ecNumber>
        </recommendedName>
        <alternativeName>
            <fullName evidence="19">(3R)-hydroxymyristoyl-[acyl-carrier-protein] dehydratase</fullName>
        </alternativeName>
        <alternativeName>
            <fullName evidence="19">Beta-hydroxyacyl-ACP dehydratase</fullName>
            <shortName evidence="19">(3R)-hydroxymyristoyl-ACP dehydrase</shortName>
        </alternativeName>
    </domain>
    <domain>
        <recommendedName>
            <fullName evidence="18">UDP-3-O-acyl-N-acetylglucosamine deacetylase</fullName>
            <shortName evidence="18">UDP-3-O-acyl-GlcNAc deacetylase</shortName>
            <ecNumber evidence="18">3.5.1.108</ecNumber>
        </recommendedName>
        <alternativeName>
            <fullName evidence="18">UDP-3-O-[R-3-hydroxymyristoyl]-N-acetylglucosamine deacetylase</fullName>
        </alternativeName>
    </domain>
</protein>
<dbReference type="NCBIfam" id="NF009667">
    <property type="entry name" value="PRK13188.1"/>
    <property type="match status" value="1"/>
</dbReference>
<comment type="similarity">
    <text evidence="16">In the N-terminal section; belongs to the LpxC family.</text>
</comment>
<keyword evidence="8 18" id="KW-0479">Metal-binding</keyword>
<evidence type="ECO:0000256" key="6">
    <source>
        <dbReference type="ARBA" id="ARBA00022516"/>
    </source>
</evidence>
<comment type="function">
    <text evidence="15 19">Involved in unsaturated fatty acids biosynthesis. Catalyzes the dehydration of short chain beta-hydroxyacyl-ACPs and long chain saturated and unsaturated beta-hydroxyacyl-ACPs.</text>
</comment>
<keyword evidence="6 18" id="KW-0444">Lipid biosynthesis</keyword>
<comment type="caution">
    <text evidence="21">The sequence shown here is derived from an EMBL/GenBank/DDBJ whole genome shotgun (WGS) entry which is preliminary data.</text>
</comment>
<dbReference type="AlphaFoldDB" id="A0A0A2FS27"/>
<feature type="active site" evidence="19">
    <location>
        <position position="364"/>
    </location>
</feature>
<evidence type="ECO:0000256" key="13">
    <source>
        <dbReference type="ARBA" id="ARBA00023268"/>
    </source>
</evidence>
<reference evidence="21 23" key="2">
    <citation type="submission" date="2014-08" db="EMBL/GenBank/DDBJ databases">
        <title>Porphyromonas gulae strain:COT-052_OH3439 Genome sequencing.</title>
        <authorList>
            <person name="Wallis C."/>
            <person name="Deusch O."/>
            <person name="O'Flynn C."/>
            <person name="Davis I."/>
            <person name="Jospin G."/>
            <person name="Darling A.E."/>
            <person name="Coil D.A."/>
            <person name="Alexiev A."/>
            <person name="Horsfall A."/>
            <person name="Kirkwood N."/>
            <person name="Harris S."/>
            <person name="Eisen J.A."/>
        </authorList>
    </citation>
    <scope>NUCLEOTIDE SEQUENCE [LARGE SCALE GENOMIC DNA]</scope>
    <source>
        <strain evidence="23">COT-052 OH3439</strain>
        <strain evidence="21">COT-052_OH3439</strain>
    </source>
</reference>
<dbReference type="Proteomes" id="UP000030146">
    <property type="component" value="Unassembled WGS sequence"/>
</dbReference>
<evidence type="ECO:0000256" key="2">
    <source>
        <dbReference type="ARBA" id="ARBA00002923"/>
    </source>
</evidence>
<evidence type="ECO:0000313" key="22">
    <source>
        <dbReference type="Proteomes" id="UP000030130"/>
    </source>
</evidence>
<dbReference type="InterPro" id="IPR010084">
    <property type="entry name" value="FabZ"/>
</dbReference>
<dbReference type="InterPro" id="IPR011334">
    <property type="entry name" value="UDP-acyl_GlcNac_deAcase_C"/>
</dbReference>
<keyword evidence="10 18" id="KW-0862">Zinc</keyword>
<keyword evidence="13" id="KW-0511">Multifunctional enzyme</keyword>
<comment type="subcellular location">
    <subcellularLocation>
        <location evidence="3 19">Cytoplasm</location>
    </subcellularLocation>
</comment>
<dbReference type="Proteomes" id="UP000030130">
    <property type="component" value="Unassembled WGS sequence"/>
</dbReference>
<dbReference type="eggNOG" id="COG0774">
    <property type="taxonomic scope" value="Bacteria"/>
</dbReference>
<dbReference type="UniPathway" id="UPA00359">
    <property type="reaction ID" value="UER00478"/>
</dbReference>
<reference evidence="20 22" key="1">
    <citation type="submission" date="2014-08" db="EMBL/GenBank/DDBJ databases">
        <title>Porphyromonas gulae strain:COT-052_OH1451 Genome sequencing.</title>
        <authorList>
            <person name="Wallis C."/>
            <person name="Deusch O."/>
            <person name="O'Flynn C."/>
            <person name="Davis I."/>
            <person name="Jospin G."/>
            <person name="Darling A.E."/>
            <person name="Coil D.A."/>
            <person name="Alexiev A."/>
            <person name="Horsfall A."/>
            <person name="Kirkwood N."/>
            <person name="Harris S."/>
            <person name="Eisen J.A."/>
        </authorList>
    </citation>
    <scope>NUCLEOTIDE SEQUENCE [LARGE SCALE GENOMIC DNA]</scope>
    <source>
        <strain evidence="22">COT-052 OH1451</strain>
        <strain evidence="20">COT-052_OH1451</strain>
    </source>
</reference>
<dbReference type="FunFam" id="3.10.129.10:FF:000001">
    <property type="entry name" value="3-hydroxyacyl-[acyl-carrier-protein] dehydratase FabZ"/>
    <property type="match status" value="1"/>
</dbReference>
<dbReference type="GO" id="GO:0046872">
    <property type="term" value="F:metal ion binding"/>
    <property type="evidence" value="ECO:0007669"/>
    <property type="project" value="UniProtKB-KW"/>
</dbReference>
<dbReference type="InterPro" id="IPR004463">
    <property type="entry name" value="UDP-acyl_GlcNac_deAcase"/>
</dbReference>
<dbReference type="GO" id="GO:0103117">
    <property type="term" value="F:UDP-3-O-acyl-N-acetylglucosamine deacetylase activity"/>
    <property type="evidence" value="ECO:0007669"/>
    <property type="project" value="UniProtKB-UniRule"/>
</dbReference>
<dbReference type="Pfam" id="PF03331">
    <property type="entry name" value="LpxC"/>
    <property type="match status" value="2"/>
</dbReference>
<dbReference type="PANTHER" id="PTHR33694">
    <property type="entry name" value="UDP-3-O-ACYL-N-ACETYLGLUCOSAMINE DEACETYLASE 1, MITOCHONDRIAL-RELATED"/>
    <property type="match status" value="1"/>
</dbReference>
<comment type="similarity">
    <text evidence="17">In the C-terminal section; belongs to the thioester dehydratase family.</text>
</comment>
<accession>A0A0A2FS27</accession>
<evidence type="ECO:0000256" key="19">
    <source>
        <dbReference type="HAMAP-Rule" id="MF_00406"/>
    </source>
</evidence>
<dbReference type="GO" id="GO:0006633">
    <property type="term" value="P:fatty acid biosynthetic process"/>
    <property type="evidence" value="ECO:0007669"/>
    <property type="project" value="UniProtKB-UniRule"/>
</dbReference>
<feature type="binding site" evidence="18">
    <location>
        <position position="260"/>
    </location>
    <ligand>
        <name>Zn(2+)</name>
        <dbReference type="ChEBI" id="CHEBI:29105"/>
    </ligand>
</feature>
<keyword evidence="9 18" id="KW-0378">Hydrolase</keyword>
<dbReference type="GO" id="GO:0009245">
    <property type="term" value="P:lipid A biosynthetic process"/>
    <property type="evidence" value="ECO:0007669"/>
    <property type="project" value="UniProtKB-UniRule"/>
</dbReference>
<dbReference type="OrthoDB" id="9772788at2"/>
<dbReference type="HAMAP" id="MF_00406">
    <property type="entry name" value="FabZ"/>
    <property type="match status" value="1"/>
</dbReference>
<evidence type="ECO:0000256" key="17">
    <source>
        <dbReference type="ARBA" id="ARBA00061355"/>
    </source>
</evidence>
<dbReference type="EMBL" id="JRAI01000066">
    <property type="protein sequence ID" value="KGN84675.1"/>
    <property type="molecule type" value="Genomic_DNA"/>
</dbReference>
<evidence type="ECO:0000313" key="23">
    <source>
        <dbReference type="Proteomes" id="UP000030146"/>
    </source>
</evidence>
<evidence type="ECO:0000256" key="12">
    <source>
        <dbReference type="ARBA" id="ARBA00023239"/>
    </source>
</evidence>
<comment type="similarity">
    <text evidence="19">Belongs to the thioester dehydratase family. FabZ subfamily.</text>
</comment>
<comment type="cofactor">
    <cofactor evidence="1 18">
        <name>Zn(2+)</name>
        <dbReference type="ChEBI" id="CHEBI:29105"/>
    </cofactor>
</comment>
<dbReference type="Gene3D" id="3.10.129.10">
    <property type="entry name" value="Hotdog Thioesterase"/>
    <property type="match status" value="1"/>
</dbReference>
<evidence type="ECO:0000313" key="20">
    <source>
        <dbReference type="EMBL" id="KGN84675.1"/>
    </source>
</evidence>
<dbReference type="GO" id="GO:0016020">
    <property type="term" value="C:membrane"/>
    <property type="evidence" value="ECO:0007669"/>
    <property type="project" value="GOC"/>
</dbReference>
<evidence type="ECO:0000256" key="4">
    <source>
        <dbReference type="ARBA" id="ARBA00005002"/>
    </source>
</evidence>
<keyword evidence="12 19" id="KW-0456">Lyase</keyword>
<dbReference type="NCBIfam" id="NF000582">
    <property type="entry name" value="PRK00006.1"/>
    <property type="match status" value="1"/>
</dbReference>
<dbReference type="SUPFAM" id="SSF54637">
    <property type="entry name" value="Thioesterase/thiol ester dehydrase-isomerase"/>
    <property type="match status" value="1"/>
</dbReference>
<dbReference type="SUPFAM" id="SSF54211">
    <property type="entry name" value="Ribosomal protein S5 domain 2-like"/>
    <property type="match status" value="2"/>
</dbReference>
<dbReference type="NCBIfam" id="TIGR01750">
    <property type="entry name" value="fabZ"/>
    <property type="match status" value="1"/>
</dbReference>
<dbReference type="PANTHER" id="PTHR33694:SF1">
    <property type="entry name" value="UDP-3-O-ACYL-N-ACETYLGLUCOSAMINE DEACETYLASE 1, MITOCHONDRIAL-RELATED"/>
    <property type="match status" value="1"/>
</dbReference>
<dbReference type="Pfam" id="PF07977">
    <property type="entry name" value="FabA"/>
    <property type="match status" value="1"/>
</dbReference>
<dbReference type="Gene3D" id="3.30.230.20">
    <property type="entry name" value="lpxc deacetylase, domain 1"/>
    <property type="match status" value="1"/>
</dbReference>
<dbReference type="CDD" id="cd01288">
    <property type="entry name" value="FabZ"/>
    <property type="match status" value="1"/>
</dbReference>
<dbReference type="InterPro" id="IPR020568">
    <property type="entry name" value="Ribosomal_Su5_D2-typ_SF"/>
</dbReference>
<evidence type="ECO:0000256" key="11">
    <source>
        <dbReference type="ARBA" id="ARBA00023098"/>
    </source>
</evidence>
<evidence type="ECO:0000256" key="3">
    <source>
        <dbReference type="ARBA" id="ARBA00004496"/>
    </source>
</evidence>
<keyword evidence="23" id="KW-1185">Reference proteome</keyword>
<dbReference type="InterPro" id="IPR013114">
    <property type="entry name" value="FabA_FabZ"/>
</dbReference>
<comment type="pathway">
    <text evidence="4 18">Glycolipid biosynthesis; lipid IV(A) biosynthesis; lipid IV(A) from (3R)-3-hydroxytetradecanoyl-[acyl-carrier-protein] and UDP-N-acetyl-alpha-D-glucosamine: step 2/6.</text>
</comment>
<evidence type="ECO:0000256" key="18">
    <source>
        <dbReference type="HAMAP-Rule" id="MF_00388"/>
    </source>
</evidence>
<evidence type="ECO:0000256" key="5">
    <source>
        <dbReference type="ARBA" id="ARBA00022490"/>
    </source>
</evidence>
<keyword evidence="5 19" id="KW-0963">Cytoplasm</keyword>
<keyword evidence="11 18" id="KW-0443">Lipid metabolism</keyword>
<keyword evidence="7 18" id="KW-0441">Lipid A biosynthesis</keyword>
<feature type="binding site" evidence="18">
    <location>
        <position position="264"/>
    </location>
    <ligand>
        <name>Zn(2+)</name>
        <dbReference type="ChEBI" id="CHEBI:29105"/>
    </ligand>
</feature>
<feature type="active site" description="Proton donor" evidence="18">
    <location>
        <position position="287"/>
    </location>
</feature>
<dbReference type="HAMAP" id="MF_00388">
    <property type="entry name" value="LpxC"/>
    <property type="match status" value="1"/>
</dbReference>
<dbReference type="EMBL" id="JRAK01000035">
    <property type="protein sequence ID" value="KGN92820.1"/>
    <property type="molecule type" value="Genomic_DNA"/>
</dbReference>
<gene>
    <name evidence="18" type="primary">lpxC</name>
    <name evidence="19" type="synonym">fabZ</name>
    <name evidence="20" type="ORF">HR08_08165</name>
    <name evidence="21" type="ORF">HR15_01765</name>
</gene>
<evidence type="ECO:0000256" key="16">
    <source>
        <dbReference type="ARBA" id="ARBA00061221"/>
    </source>
</evidence>
<dbReference type="InterPro" id="IPR015870">
    <property type="entry name" value="UDP-acyl_N-AcGlcN_deAcase_N"/>
</dbReference>